<keyword evidence="1" id="KW-0812">Transmembrane</keyword>
<evidence type="ECO:0000313" key="9">
    <source>
        <dbReference type="EMBL" id="CAF4237238.1"/>
    </source>
</evidence>
<dbReference type="Proteomes" id="UP000681967">
    <property type="component" value="Unassembled WGS sequence"/>
</dbReference>
<accession>A0A816KCA8</accession>
<evidence type="ECO:0000313" key="10">
    <source>
        <dbReference type="EMBL" id="CAF4479220.1"/>
    </source>
</evidence>
<dbReference type="Proteomes" id="UP000676336">
    <property type="component" value="Unassembled WGS sequence"/>
</dbReference>
<dbReference type="Proteomes" id="UP000663856">
    <property type="component" value="Unassembled WGS sequence"/>
</dbReference>
<dbReference type="Proteomes" id="UP000663855">
    <property type="component" value="Unassembled WGS sequence"/>
</dbReference>
<gene>
    <name evidence="7" type="ORF">BYL167_LOCUS5691</name>
    <name evidence="2" type="ORF">CJN711_LOCUS9365</name>
    <name evidence="8" type="ORF">GIL414_LOCUS8670</name>
    <name evidence="3" type="ORF">KQP761_LOCUS34864</name>
    <name evidence="4" type="ORF">MBJ925_LOCUS2761</name>
    <name evidence="10" type="ORF">OVN521_LOCUS39507</name>
    <name evidence="11" type="ORF">SMN809_LOCUS80529</name>
    <name evidence="9" type="ORF">UXM345_LOCUS29976</name>
    <name evidence="6" type="ORF">WKI299_LOCUS30632</name>
    <name evidence="5" type="ORF">XDN619_LOCUS8345</name>
</gene>
<keyword evidence="1" id="KW-1133">Transmembrane helix</keyword>
<dbReference type="EMBL" id="CAJNRE010000174">
    <property type="protein sequence ID" value="CAF1923254.1"/>
    <property type="molecule type" value="Genomic_DNA"/>
</dbReference>
<dbReference type="Proteomes" id="UP000663887">
    <property type="component" value="Unassembled WGS sequence"/>
</dbReference>
<dbReference type="AlphaFoldDB" id="A0A816KCA8"/>
<reference evidence="4" key="1">
    <citation type="submission" date="2021-02" db="EMBL/GenBank/DDBJ databases">
        <authorList>
            <person name="Nowell W R."/>
        </authorList>
    </citation>
    <scope>NUCLEOTIDE SEQUENCE</scope>
</reference>
<evidence type="ECO:0000256" key="1">
    <source>
        <dbReference type="SAM" id="Phobius"/>
    </source>
</evidence>
<keyword evidence="13" id="KW-1185">Reference proteome</keyword>
<dbReference type="EMBL" id="CAJOBI010345580">
    <property type="protein sequence ID" value="CAF5217531.1"/>
    <property type="molecule type" value="Genomic_DNA"/>
</dbReference>
<dbReference type="OrthoDB" id="10040686at2759"/>
<evidence type="ECO:0000313" key="13">
    <source>
        <dbReference type="Proteomes" id="UP000663866"/>
    </source>
</evidence>
<dbReference type="EMBL" id="CAJNRG010002636">
    <property type="protein sequence ID" value="CAF2049983.1"/>
    <property type="molecule type" value="Genomic_DNA"/>
</dbReference>
<evidence type="ECO:0000313" key="6">
    <source>
        <dbReference type="EMBL" id="CAF2152734.1"/>
    </source>
</evidence>
<organism evidence="4 12">
    <name type="scientific">Rotaria magnacalcarata</name>
    <dbReference type="NCBI Taxonomy" id="392030"/>
    <lineage>
        <taxon>Eukaryota</taxon>
        <taxon>Metazoa</taxon>
        <taxon>Spiralia</taxon>
        <taxon>Gnathifera</taxon>
        <taxon>Rotifera</taxon>
        <taxon>Eurotatoria</taxon>
        <taxon>Bdelloidea</taxon>
        <taxon>Philodinida</taxon>
        <taxon>Philodinidae</taxon>
        <taxon>Rotaria</taxon>
    </lineage>
</organism>
<keyword evidence="1" id="KW-0472">Membrane</keyword>
<evidence type="ECO:0000313" key="12">
    <source>
        <dbReference type="Proteomes" id="UP000663824"/>
    </source>
</evidence>
<dbReference type="EMBL" id="CAJOBF010007623">
    <property type="protein sequence ID" value="CAF4237238.1"/>
    <property type="molecule type" value="Genomic_DNA"/>
</dbReference>
<protein>
    <submittedName>
        <fullName evidence="4">Uncharacterized protein</fullName>
    </submittedName>
</protein>
<comment type="caution">
    <text evidence="4">The sequence shown here is derived from an EMBL/GenBank/DDBJ whole genome shotgun (WGS) entry which is preliminary data.</text>
</comment>
<evidence type="ECO:0000313" key="3">
    <source>
        <dbReference type="EMBL" id="CAF1673791.1"/>
    </source>
</evidence>
<evidence type="ECO:0000313" key="11">
    <source>
        <dbReference type="EMBL" id="CAF5217531.1"/>
    </source>
</evidence>
<dbReference type="EMBL" id="CAJNOW010019603">
    <property type="protein sequence ID" value="CAF1673791.1"/>
    <property type="molecule type" value="Genomic_DNA"/>
</dbReference>
<name>A0A816KCA8_9BILA</name>
<dbReference type="Proteomes" id="UP000663824">
    <property type="component" value="Unassembled WGS sequence"/>
</dbReference>
<evidence type="ECO:0000313" key="7">
    <source>
        <dbReference type="EMBL" id="CAF3847942.1"/>
    </source>
</evidence>
<dbReference type="Proteomes" id="UP000663866">
    <property type="component" value="Unassembled WGS sequence"/>
</dbReference>
<dbReference type="EMBL" id="CAJNRF010013902">
    <property type="protein sequence ID" value="CAF2152734.1"/>
    <property type="molecule type" value="Genomic_DNA"/>
</dbReference>
<feature type="transmembrane region" description="Helical" evidence="1">
    <location>
        <begin position="53"/>
        <end position="75"/>
    </location>
</feature>
<dbReference type="EMBL" id="CAJNOV010003612">
    <property type="protein sequence ID" value="CAF1147604.1"/>
    <property type="molecule type" value="Genomic_DNA"/>
</dbReference>
<dbReference type="EMBL" id="CAJOBG010050293">
    <property type="protein sequence ID" value="CAF4479220.1"/>
    <property type="molecule type" value="Genomic_DNA"/>
</dbReference>
<evidence type="ECO:0000313" key="2">
    <source>
        <dbReference type="EMBL" id="CAF1147604.1"/>
    </source>
</evidence>
<dbReference type="Proteomes" id="UP000663842">
    <property type="component" value="Unassembled WGS sequence"/>
</dbReference>
<proteinExistence type="predicted"/>
<sequence length="92" mass="10305">MWPLLGPIEYNQVLPTTKSNNTMSDVRMVNIPSKTPKIISNIQYIDPISSTCLALYAIILLLLCALPIFALNIYLRQAFATVHQTNKVQADD</sequence>
<dbReference type="Proteomes" id="UP000663834">
    <property type="component" value="Unassembled WGS sequence"/>
</dbReference>
<dbReference type="EMBL" id="CAJOBH010001318">
    <property type="protein sequence ID" value="CAF3847942.1"/>
    <property type="molecule type" value="Genomic_DNA"/>
</dbReference>
<dbReference type="Proteomes" id="UP000681720">
    <property type="component" value="Unassembled WGS sequence"/>
</dbReference>
<evidence type="ECO:0000313" key="8">
    <source>
        <dbReference type="EMBL" id="CAF3942699.1"/>
    </source>
</evidence>
<evidence type="ECO:0000313" key="5">
    <source>
        <dbReference type="EMBL" id="CAF2049983.1"/>
    </source>
</evidence>
<evidence type="ECO:0000313" key="4">
    <source>
        <dbReference type="EMBL" id="CAF1923254.1"/>
    </source>
</evidence>
<dbReference type="EMBL" id="CAJOBJ010002844">
    <property type="protein sequence ID" value="CAF3942699.1"/>
    <property type="molecule type" value="Genomic_DNA"/>
</dbReference>